<dbReference type="NCBIfam" id="TIGR00801">
    <property type="entry name" value="ncs2"/>
    <property type="match status" value="1"/>
</dbReference>
<evidence type="ECO:0000256" key="6">
    <source>
        <dbReference type="ARBA" id="ARBA00022989"/>
    </source>
</evidence>
<comment type="subcellular location">
    <subcellularLocation>
        <location evidence="1">Cell membrane</location>
        <topology evidence="1">Multi-pass membrane protein</topology>
    </subcellularLocation>
</comment>
<feature type="transmembrane region" description="Helical" evidence="8">
    <location>
        <begin position="393"/>
        <end position="410"/>
    </location>
</feature>
<feature type="transmembrane region" description="Helical" evidence="8">
    <location>
        <begin position="40"/>
        <end position="70"/>
    </location>
</feature>
<keyword evidence="4" id="KW-1003">Cell membrane</keyword>
<feature type="transmembrane region" description="Helical" evidence="8">
    <location>
        <begin position="134"/>
        <end position="155"/>
    </location>
</feature>
<feature type="transmembrane region" description="Helical" evidence="8">
    <location>
        <begin position="161"/>
        <end position="178"/>
    </location>
</feature>
<feature type="transmembrane region" description="Helical" evidence="8">
    <location>
        <begin position="103"/>
        <end position="122"/>
    </location>
</feature>
<dbReference type="PANTHER" id="PTHR42810:SF4">
    <property type="entry name" value="URIC ACID TRANSPORTER UACT"/>
    <property type="match status" value="1"/>
</dbReference>
<dbReference type="GO" id="GO:0042907">
    <property type="term" value="F:xanthine transmembrane transporter activity"/>
    <property type="evidence" value="ECO:0007669"/>
    <property type="project" value="TreeGrafter"/>
</dbReference>
<name>A0A498CMJ5_9FIRM</name>
<comment type="caution">
    <text evidence="9">The sequence shown here is derived from an EMBL/GenBank/DDBJ whole genome shotgun (WGS) entry which is preliminary data.</text>
</comment>
<evidence type="ECO:0000256" key="5">
    <source>
        <dbReference type="ARBA" id="ARBA00022692"/>
    </source>
</evidence>
<dbReference type="InterPro" id="IPR006043">
    <property type="entry name" value="NCS2"/>
</dbReference>
<feature type="transmembrane region" description="Helical" evidence="8">
    <location>
        <begin position="303"/>
        <end position="323"/>
    </location>
</feature>
<evidence type="ECO:0000256" key="7">
    <source>
        <dbReference type="ARBA" id="ARBA00023136"/>
    </source>
</evidence>
<evidence type="ECO:0000256" key="3">
    <source>
        <dbReference type="ARBA" id="ARBA00022448"/>
    </source>
</evidence>
<evidence type="ECO:0000256" key="2">
    <source>
        <dbReference type="ARBA" id="ARBA00008821"/>
    </source>
</evidence>
<dbReference type="Pfam" id="PF00860">
    <property type="entry name" value="Xan_ur_permease"/>
    <property type="match status" value="1"/>
</dbReference>
<dbReference type="EMBL" id="RCHT01000006">
    <property type="protein sequence ID" value="RLL12400.1"/>
    <property type="molecule type" value="Genomic_DNA"/>
</dbReference>
<evidence type="ECO:0000256" key="8">
    <source>
        <dbReference type="SAM" id="Phobius"/>
    </source>
</evidence>
<evidence type="ECO:0000313" key="9">
    <source>
        <dbReference type="EMBL" id="RLL12400.1"/>
    </source>
</evidence>
<dbReference type="AlphaFoldDB" id="A0A498CMJ5"/>
<feature type="transmembrane region" description="Helical" evidence="8">
    <location>
        <begin position="77"/>
        <end position="97"/>
    </location>
</feature>
<keyword evidence="10" id="KW-1185">Reference proteome</keyword>
<dbReference type="PROSITE" id="PS01116">
    <property type="entry name" value="XANTH_URACIL_PERMASE"/>
    <property type="match status" value="1"/>
</dbReference>
<gene>
    <name evidence="9" type="ORF">D4A47_05345</name>
</gene>
<keyword evidence="6 8" id="KW-1133">Transmembrane helix</keyword>
<sequence length="431" mass="45054">MSDNVNTSAATQEPVFVSPSDLSVNFTKKQMVFLGLQNTVAMSGVIIVPILCGLNVSVTLFCAGIGTLIYQFVDKGIVPAFLGGSFAFIAPLTVIISEMGVPYAQGGLIFVMCFYFLFALLLKLLGTERIHKVFPPVITGPIIMVLGLCLANVGVSSASEHWIVALLTFGIAIVVNIFGKGLTKILTIVLALVGGYLISIPFGLVDFSGVLAAPWFGVPNFTLPKFDVRAIIMIAPAAIVPCIEHIGDVIAVGTTVGKDFTKNPGLPRSLFACGCATCVSACLGGPSLTIHSENTGVLAVTRIYSPFVVRCGAVWMALFAFVPKFEALCRSIPNPVIGGVGILLYGMVTSVGVRTVVENRVDFSKPKNLIVASAILILAVGGATFTFPGGISLGGMAIAAIAGIILNLVLPNKSAEERAEEAKAKEAAKAE</sequence>
<protein>
    <submittedName>
        <fullName evidence="9">Uracil permease</fullName>
    </submittedName>
</protein>
<organism evidence="9 10">
    <name type="scientific">Anaerotruncus massiliensis</name>
    <name type="common">ex Liu et al. 2021</name>
    <dbReference type="NCBI Taxonomy" id="2321404"/>
    <lineage>
        <taxon>Bacteria</taxon>
        <taxon>Bacillati</taxon>
        <taxon>Bacillota</taxon>
        <taxon>Clostridia</taxon>
        <taxon>Eubacteriales</taxon>
        <taxon>Oscillospiraceae</taxon>
        <taxon>Anaerotruncus</taxon>
    </lineage>
</organism>
<keyword evidence="3" id="KW-0813">Transport</keyword>
<reference evidence="9 10" key="1">
    <citation type="submission" date="2018-10" db="EMBL/GenBank/DDBJ databases">
        <title>Anaerotruncus faecis sp. nov., isolated from human feces.</title>
        <authorList>
            <person name="Wang Y.-J."/>
        </authorList>
    </citation>
    <scope>NUCLEOTIDE SEQUENCE [LARGE SCALE GENOMIC DNA]</scope>
    <source>
        <strain evidence="9 10">22A2-44</strain>
    </source>
</reference>
<accession>A0A498CMJ5</accession>
<feature type="transmembrane region" description="Helical" evidence="8">
    <location>
        <begin position="185"/>
        <end position="205"/>
    </location>
</feature>
<comment type="similarity">
    <text evidence="2">Belongs to the nucleobase:cation symporter-2 (NCS2) (TC 2.A.40) family.</text>
</comment>
<dbReference type="Proteomes" id="UP000276301">
    <property type="component" value="Unassembled WGS sequence"/>
</dbReference>
<evidence type="ECO:0000256" key="1">
    <source>
        <dbReference type="ARBA" id="ARBA00004651"/>
    </source>
</evidence>
<keyword evidence="7 8" id="KW-0472">Membrane</keyword>
<dbReference type="InterPro" id="IPR006042">
    <property type="entry name" value="Xan_ur_permease"/>
</dbReference>
<dbReference type="RefSeq" id="WP_101551598.1">
    <property type="nucleotide sequence ID" value="NZ_DBFBJK010000522.1"/>
</dbReference>
<evidence type="ECO:0000313" key="10">
    <source>
        <dbReference type="Proteomes" id="UP000276301"/>
    </source>
</evidence>
<feature type="transmembrane region" description="Helical" evidence="8">
    <location>
        <begin position="335"/>
        <end position="357"/>
    </location>
</feature>
<proteinExistence type="inferred from homology"/>
<evidence type="ECO:0000256" key="4">
    <source>
        <dbReference type="ARBA" id="ARBA00022475"/>
    </source>
</evidence>
<feature type="transmembrane region" description="Helical" evidence="8">
    <location>
        <begin position="369"/>
        <end position="387"/>
    </location>
</feature>
<dbReference type="PANTHER" id="PTHR42810">
    <property type="entry name" value="PURINE PERMEASE C1399.01C-RELATED"/>
    <property type="match status" value="1"/>
</dbReference>
<dbReference type="GO" id="GO:0005886">
    <property type="term" value="C:plasma membrane"/>
    <property type="evidence" value="ECO:0007669"/>
    <property type="project" value="UniProtKB-SubCell"/>
</dbReference>
<keyword evidence="5 8" id="KW-0812">Transmembrane</keyword>